<feature type="compositionally biased region" description="Polar residues" evidence="5">
    <location>
        <begin position="224"/>
        <end position="234"/>
    </location>
</feature>
<dbReference type="InterPro" id="IPR007502">
    <property type="entry name" value="Helicase-assoc_dom"/>
</dbReference>
<feature type="domain" description="Helicase ATP-binding" evidence="6">
    <location>
        <begin position="318"/>
        <end position="476"/>
    </location>
</feature>
<dbReference type="GO" id="GO:0005730">
    <property type="term" value="C:nucleolus"/>
    <property type="evidence" value="ECO:0007669"/>
    <property type="project" value="TreeGrafter"/>
</dbReference>
<evidence type="ECO:0000256" key="4">
    <source>
        <dbReference type="ARBA" id="ARBA00022840"/>
    </source>
</evidence>
<proteinExistence type="predicted"/>
<dbReference type="InterPro" id="IPR027417">
    <property type="entry name" value="P-loop_NTPase"/>
</dbReference>
<dbReference type="OrthoDB" id="10025033at2759"/>
<dbReference type="CTD" id="8230711"/>
<dbReference type="SMART" id="SM00847">
    <property type="entry name" value="HA2"/>
    <property type="match status" value="1"/>
</dbReference>
<dbReference type="GO" id="GO:0003723">
    <property type="term" value="F:RNA binding"/>
    <property type="evidence" value="ECO:0007669"/>
    <property type="project" value="TreeGrafter"/>
</dbReference>
<sequence length="958" mass="108124">MRKKTKYNWKREPNIKTEIDNSEASKIKLDINFKTEKYDECNEFLLPSKKRPTKDKSKKIVSKKLLSKKERKKLEKILDKKKKKENRSSLLDALTQIQAPIEELKQLTSISSIQTKGLKRHFAETLNTTVTFNQLSSDKKGKIKRNSVAGGKRKKLLETVISKNQTSVDDPNVVAFENSSSSEDESDIENDDNKSINDKVIELSDEEADSSKINGFNDDEDKTASNTVNTEENNGLNQEEILPPEVKIESNSESTLMTSSDIKTEDKSSDLPLLKKIKIEPEEKCKTSSTIYVPVDRSSSIQAERQKLPIVAEEQSIMEAINENNIVIVAGETGSGKTTQVPQFLYEAGYASNGKLIGITQPRRVAAISMSKRVASEMNLGCDVVSYLIRFEGNVSDNTKIKFMTDGVLLKEIQILLYQNIRYSVVPNDDTELEMLEDDDDLDPFNNDLDSSVDVIKIAQQQPLWVLPMYSLLSSADQAKVFKKPPEGCRLCVVSTNVAETSLTIPNIKYVVDSGKTKTKLYDKTTGVTKFEITWCSKASANQRAGRAGRIGPGYCYRLYSSAVFNDEFPEYSIPEIQLKPVDDLILQMKAMNIVKVMNFPFPTAPDLLQLKSGEKRLKILGALEESTCEKDEWSSKLSKLGETMASFPVSPRFAKMLALSYQHNLLPYTISIVSALSVNEIFLDDREGNKWSEIRRNWAGSGNSFLLGDIMVLLRVVGAAEYSVNNLKEFCLKNGLRLKAIKEIRKLRIQLTNQINLNVPDLNLILDPKLKPPTDTEAKLLRQIMLAGLTDHVARKVNPDEIKDNEEKRKWRKAYRDSEMESPVFLHSASVLKTDMPEWIVYQEVYETNKLYMRGVTAVEPEWLPTFAPYLCTLSEPLQEPPPSYDSAPGKINCHVNGTFGRAAFTLPTIKIPLTSTLVSYKWFARFFLEGEIFPKLKKFVESLLSAPTVMTKSWAR</sequence>
<keyword evidence="2" id="KW-0378">Hydrolase</keyword>
<evidence type="ECO:0000259" key="7">
    <source>
        <dbReference type="PROSITE" id="PS51194"/>
    </source>
</evidence>
<evidence type="ECO:0000256" key="1">
    <source>
        <dbReference type="ARBA" id="ARBA00022741"/>
    </source>
</evidence>
<dbReference type="SUPFAM" id="SSF52540">
    <property type="entry name" value="P-loop containing nucleoside triphosphate hydrolases"/>
    <property type="match status" value="1"/>
</dbReference>
<dbReference type="VEuPathDB" id="VectorBase:PHUM240230"/>
<evidence type="ECO:0000256" key="3">
    <source>
        <dbReference type="ARBA" id="ARBA00022806"/>
    </source>
</evidence>
<gene>
    <name evidence="9" type="primary">8230711</name>
    <name evidence="8" type="ORF">Phum_PHUM240230</name>
</gene>
<dbReference type="CDD" id="cd18791">
    <property type="entry name" value="SF2_C_RHA"/>
    <property type="match status" value="1"/>
</dbReference>
<evidence type="ECO:0000256" key="5">
    <source>
        <dbReference type="SAM" id="MobiDB-lite"/>
    </source>
</evidence>
<keyword evidence="10" id="KW-1185">Reference proteome</keyword>
<dbReference type="GO" id="GO:0005524">
    <property type="term" value="F:ATP binding"/>
    <property type="evidence" value="ECO:0007669"/>
    <property type="project" value="UniProtKB-KW"/>
</dbReference>
<dbReference type="EMBL" id="AAZO01002785">
    <property type="status" value="NOT_ANNOTATED_CDS"/>
    <property type="molecule type" value="Genomic_DNA"/>
</dbReference>
<dbReference type="Pfam" id="PF04408">
    <property type="entry name" value="WHD_HA2"/>
    <property type="match status" value="1"/>
</dbReference>
<dbReference type="Pfam" id="PF21010">
    <property type="entry name" value="HA2_C"/>
    <property type="match status" value="1"/>
</dbReference>
<dbReference type="EMBL" id="DS235221">
    <property type="protein sequence ID" value="EEB13439.1"/>
    <property type="molecule type" value="Genomic_DNA"/>
</dbReference>
<dbReference type="InterPro" id="IPR048333">
    <property type="entry name" value="HA2_WH"/>
</dbReference>
<reference evidence="8" key="1">
    <citation type="submission" date="2007-04" db="EMBL/GenBank/DDBJ databases">
        <title>Annotation of Pediculus humanus corporis strain USDA.</title>
        <authorList>
            <person name="Kirkness E."/>
            <person name="Hannick L."/>
            <person name="Hass B."/>
            <person name="Bruggner R."/>
            <person name="Lawson D."/>
            <person name="Bidwell S."/>
            <person name="Joardar V."/>
            <person name="Caler E."/>
            <person name="Walenz B."/>
            <person name="Inman J."/>
            <person name="Schobel S."/>
            <person name="Galinsky K."/>
            <person name="Amedeo P."/>
            <person name="Strausberg R."/>
        </authorList>
    </citation>
    <scope>NUCLEOTIDE SEQUENCE</scope>
    <source>
        <strain evidence="8">USDA</strain>
    </source>
</reference>
<name>E0VJ83_PEDHC</name>
<dbReference type="Pfam" id="PF07717">
    <property type="entry name" value="OB_NTP_bind"/>
    <property type="match status" value="1"/>
</dbReference>
<dbReference type="EnsemblMetazoa" id="PHUM240230-RA">
    <property type="protein sequence ID" value="PHUM240230-PA"/>
    <property type="gene ID" value="PHUM240230"/>
</dbReference>
<feature type="compositionally biased region" description="Basic and acidic residues" evidence="5">
    <location>
        <begin position="191"/>
        <end position="202"/>
    </location>
</feature>
<feature type="region of interest" description="Disordered" evidence="5">
    <location>
        <begin position="48"/>
        <end position="67"/>
    </location>
</feature>
<dbReference type="InterPro" id="IPR014001">
    <property type="entry name" value="Helicase_ATP-bd"/>
</dbReference>
<feature type="domain" description="Helicase C-terminal" evidence="7">
    <location>
        <begin position="428"/>
        <end position="593"/>
    </location>
</feature>
<dbReference type="SMART" id="SM00487">
    <property type="entry name" value="DEXDc"/>
    <property type="match status" value="1"/>
</dbReference>
<dbReference type="STRING" id="121224.E0VJ83"/>
<dbReference type="InParanoid" id="E0VJ83"/>
<keyword evidence="3 8" id="KW-0347">Helicase</keyword>
<dbReference type="RefSeq" id="XP_002426177.1">
    <property type="nucleotide sequence ID" value="XM_002426132.1"/>
</dbReference>
<dbReference type="FunCoup" id="E0VJ83">
    <property type="interactions" value="2241"/>
</dbReference>
<dbReference type="Gene3D" id="1.20.120.1080">
    <property type="match status" value="1"/>
</dbReference>
<dbReference type="eggNOG" id="KOG0926">
    <property type="taxonomic scope" value="Eukaryota"/>
</dbReference>
<evidence type="ECO:0000313" key="8">
    <source>
        <dbReference type="EMBL" id="EEB13439.1"/>
    </source>
</evidence>
<dbReference type="InterPro" id="IPR001650">
    <property type="entry name" value="Helicase_C-like"/>
</dbReference>
<dbReference type="GO" id="GO:0000462">
    <property type="term" value="P:maturation of SSU-rRNA from tricistronic rRNA transcript (SSU-rRNA, 5.8S rRNA, LSU-rRNA)"/>
    <property type="evidence" value="ECO:0007669"/>
    <property type="project" value="TreeGrafter"/>
</dbReference>
<dbReference type="Proteomes" id="UP000009046">
    <property type="component" value="Unassembled WGS sequence"/>
</dbReference>
<evidence type="ECO:0000256" key="2">
    <source>
        <dbReference type="ARBA" id="ARBA00022801"/>
    </source>
</evidence>
<dbReference type="Pfam" id="PF00271">
    <property type="entry name" value="Helicase_C"/>
    <property type="match status" value="1"/>
</dbReference>
<dbReference type="PROSITE" id="PS51194">
    <property type="entry name" value="HELICASE_CTER"/>
    <property type="match status" value="1"/>
</dbReference>
<keyword evidence="4" id="KW-0067">ATP-binding</keyword>
<dbReference type="PANTHER" id="PTHR18934">
    <property type="entry name" value="ATP-DEPENDENT RNA HELICASE"/>
    <property type="match status" value="1"/>
</dbReference>
<keyword evidence="1" id="KW-0547">Nucleotide-binding</keyword>
<protein>
    <submittedName>
        <fullName evidence="8 9">ATP-dependent RNA helicase, putative</fullName>
    </submittedName>
</protein>
<dbReference type="AlphaFoldDB" id="E0VJ83"/>
<reference evidence="8" key="2">
    <citation type="submission" date="2007-04" db="EMBL/GenBank/DDBJ databases">
        <title>The genome of the human body louse.</title>
        <authorList>
            <consortium name="The Human Body Louse Genome Consortium"/>
            <person name="Kirkness E."/>
            <person name="Walenz B."/>
            <person name="Hass B."/>
            <person name="Bruggner R."/>
            <person name="Strausberg R."/>
        </authorList>
    </citation>
    <scope>NUCLEOTIDE SEQUENCE</scope>
    <source>
        <strain evidence="8">USDA</strain>
    </source>
</reference>
<evidence type="ECO:0000313" key="9">
    <source>
        <dbReference type="EnsemblMetazoa" id="PHUM240230-PA"/>
    </source>
</evidence>
<dbReference type="PROSITE" id="PS51192">
    <property type="entry name" value="HELICASE_ATP_BIND_1"/>
    <property type="match status" value="1"/>
</dbReference>
<dbReference type="KEGG" id="phu:Phum_PHUM240230"/>
<evidence type="ECO:0000259" key="6">
    <source>
        <dbReference type="PROSITE" id="PS51192"/>
    </source>
</evidence>
<dbReference type="InterPro" id="IPR011709">
    <property type="entry name" value="DEAD-box_helicase_OB_fold"/>
</dbReference>
<reference evidence="9" key="3">
    <citation type="submission" date="2021-02" db="UniProtKB">
        <authorList>
            <consortium name="EnsemblMetazoa"/>
        </authorList>
    </citation>
    <scope>IDENTIFICATION</scope>
    <source>
        <strain evidence="9">USDA</strain>
    </source>
</reference>
<dbReference type="EMBL" id="AAZO01002786">
    <property type="status" value="NOT_ANNOTATED_CDS"/>
    <property type="molecule type" value="Genomic_DNA"/>
</dbReference>
<accession>E0VJ83</accession>
<dbReference type="PANTHER" id="PTHR18934:SF99">
    <property type="entry name" value="ATP-DEPENDENT RNA HELICASE DHX37-RELATED"/>
    <property type="match status" value="1"/>
</dbReference>
<dbReference type="HOGENOM" id="CLU_001832_0_0_1"/>
<dbReference type="GO" id="GO:0004386">
    <property type="term" value="F:helicase activity"/>
    <property type="evidence" value="ECO:0007669"/>
    <property type="project" value="UniProtKB-KW"/>
</dbReference>
<dbReference type="GeneID" id="8230711"/>
<feature type="region of interest" description="Disordered" evidence="5">
    <location>
        <begin position="173"/>
        <end position="234"/>
    </location>
</feature>
<dbReference type="GO" id="GO:0016787">
    <property type="term" value="F:hydrolase activity"/>
    <property type="evidence" value="ECO:0007669"/>
    <property type="project" value="UniProtKB-KW"/>
</dbReference>
<dbReference type="OMA" id="HWISQAS"/>
<evidence type="ECO:0000313" key="10">
    <source>
        <dbReference type="Proteomes" id="UP000009046"/>
    </source>
</evidence>
<dbReference type="SMART" id="SM00490">
    <property type="entry name" value="HELICc"/>
    <property type="match status" value="1"/>
</dbReference>
<organism>
    <name type="scientific">Pediculus humanus subsp. corporis</name>
    <name type="common">Body louse</name>
    <dbReference type="NCBI Taxonomy" id="121224"/>
    <lineage>
        <taxon>Eukaryota</taxon>
        <taxon>Metazoa</taxon>
        <taxon>Ecdysozoa</taxon>
        <taxon>Arthropoda</taxon>
        <taxon>Hexapoda</taxon>
        <taxon>Insecta</taxon>
        <taxon>Pterygota</taxon>
        <taxon>Neoptera</taxon>
        <taxon>Paraneoptera</taxon>
        <taxon>Psocodea</taxon>
        <taxon>Troctomorpha</taxon>
        <taxon>Phthiraptera</taxon>
        <taxon>Anoplura</taxon>
        <taxon>Pediculidae</taxon>
        <taxon>Pediculus</taxon>
    </lineage>
</organism>
<dbReference type="Gene3D" id="3.40.50.300">
    <property type="entry name" value="P-loop containing nucleotide triphosphate hydrolases"/>
    <property type="match status" value="2"/>
</dbReference>